<dbReference type="EMBL" id="JAPFFJ010000017">
    <property type="protein sequence ID" value="KAJ6405656.1"/>
    <property type="molecule type" value="Genomic_DNA"/>
</dbReference>
<evidence type="ECO:0000313" key="1">
    <source>
        <dbReference type="EMBL" id="KAJ6405656.1"/>
    </source>
</evidence>
<accession>A0AAD6NUW5</accession>
<gene>
    <name evidence="1" type="ORF">OIU84_013586</name>
</gene>
<protein>
    <submittedName>
        <fullName evidence="1">Uncharacterized protein</fullName>
    </submittedName>
</protein>
<reference evidence="1 2" key="1">
    <citation type="journal article" date="2023" name="Int. J. Mol. Sci.">
        <title>De Novo Assembly and Annotation of 11 Diverse Shrub Willow (Salix) Genomes Reveals Novel Gene Organization in Sex-Linked Regions.</title>
        <authorList>
            <person name="Hyden B."/>
            <person name="Feng K."/>
            <person name="Yates T.B."/>
            <person name="Jawdy S."/>
            <person name="Cereghino C."/>
            <person name="Smart L.B."/>
            <person name="Muchero W."/>
        </authorList>
    </citation>
    <scope>NUCLEOTIDE SEQUENCE [LARGE SCALE GENOMIC DNA]</scope>
    <source>
        <tissue evidence="1">Shoot tip</tissue>
    </source>
</reference>
<evidence type="ECO:0000313" key="2">
    <source>
        <dbReference type="Proteomes" id="UP001162972"/>
    </source>
</evidence>
<dbReference type="Proteomes" id="UP001162972">
    <property type="component" value="Chromosome 2"/>
</dbReference>
<sequence length="74" mass="8367">MYGSHQRLSFLFAHLGRAVKKWKSSCAEGINGSGKLLMVAEWNFLSAATDLADERPPQPFFYVEVGWDSDHDFC</sequence>
<proteinExistence type="predicted"/>
<dbReference type="AlphaFoldDB" id="A0AAD6NUW5"/>
<keyword evidence="2" id="KW-1185">Reference proteome</keyword>
<organism evidence="1 2">
    <name type="scientific">Salix udensis</name>
    <dbReference type="NCBI Taxonomy" id="889485"/>
    <lineage>
        <taxon>Eukaryota</taxon>
        <taxon>Viridiplantae</taxon>
        <taxon>Streptophyta</taxon>
        <taxon>Embryophyta</taxon>
        <taxon>Tracheophyta</taxon>
        <taxon>Spermatophyta</taxon>
        <taxon>Magnoliopsida</taxon>
        <taxon>eudicotyledons</taxon>
        <taxon>Gunneridae</taxon>
        <taxon>Pentapetalae</taxon>
        <taxon>rosids</taxon>
        <taxon>fabids</taxon>
        <taxon>Malpighiales</taxon>
        <taxon>Salicaceae</taxon>
        <taxon>Saliceae</taxon>
        <taxon>Salix</taxon>
    </lineage>
</organism>
<comment type="caution">
    <text evidence="1">The sequence shown here is derived from an EMBL/GenBank/DDBJ whole genome shotgun (WGS) entry which is preliminary data.</text>
</comment>
<name>A0AAD6NUW5_9ROSI</name>